<dbReference type="RefSeq" id="WP_170119359.1">
    <property type="nucleotide sequence ID" value="NZ_QGGL01000006.1"/>
</dbReference>
<dbReference type="EMBL" id="QGGL01000006">
    <property type="protein sequence ID" value="PWK13800.1"/>
    <property type="molecule type" value="Genomic_DNA"/>
</dbReference>
<organism evidence="2 3">
    <name type="scientific">Tumebacillus permanentifrigoris</name>
    <dbReference type="NCBI Taxonomy" id="378543"/>
    <lineage>
        <taxon>Bacteria</taxon>
        <taxon>Bacillati</taxon>
        <taxon>Bacillota</taxon>
        <taxon>Bacilli</taxon>
        <taxon>Bacillales</taxon>
        <taxon>Alicyclobacillaceae</taxon>
        <taxon>Tumebacillus</taxon>
    </lineage>
</organism>
<comment type="caution">
    <text evidence="2">The sequence shown here is derived from an EMBL/GenBank/DDBJ whole genome shotgun (WGS) entry which is preliminary data.</text>
</comment>
<evidence type="ECO:0000313" key="2">
    <source>
        <dbReference type="EMBL" id="PWK13800.1"/>
    </source>
</evidence>
<sequence length="54" mass="5749">MKLKVWMGIALVCSLLVAGSSSIFVAEMDPPLPFSQANQVAINDQPDPFTITVG</sequence>
<protein>
    <recommendedName>
        <fullName evidence="4">Phr family secreted Rap phosphatase inhibitor</fullName>
    </recommendedName>
</protein>
<keyword evidence="3" id="KW-1185">Reference proteome</keyword>
<dbReference type="Proteomes" id="UP000245634">
    <property type="component" value="Unassembled WGS sequence"/>
</dbReference>
<reference evidence="2 3" key="1">
    <citation type="submission" date="2018-05" db="EMBL/GenBank/DDBJ databases">
        <title>Genomic Encyclopedia of Type Strains, Phase IV (KMG-IV): sequencing the most valuable type-strain genomes for metagenomic binning, comparative biology and taxonomic classification.</title>
        <authorList>
            <person name="Goeker M."/>
        </authorList>
    </citation>
    <scope>NUCLEOTIDE SEQUENCE [LARGE SCALE GENOMIC DNA]</scope>
    <source>
        <strain evidence="2 3">DSM 18773</strain>
    </source>
</reference>
<gene>
    <name evidence="2" type="ORF">C7459_10680</name>
</gene>
<accession>A0A316DAT2</accession>
<name>A0A316DAT2_9BACL</name>
<evidence type="ECO:0000256" key="1">
    <source>
        <dbReference type="SAM" id="SignalP"/>
    </source>
</evidence>
<feature type="chain" id="PRO_5016256351" description="Phr family secreted Rap phosphatase inhibitor" evidence="1">
    <location>
        <begin position="26"/>
        <end position="54"/>
    </location>
</feature>
<dbReference type="AlphaFoldDB" id="A0A316DAT2"/>
<evidence type="ECO:0000313" key="3">
    <source>
        <dbReference type="Proteomes" id="UP000245634"/>
    </source>
</evidence>
<proteinExistence type="predicted"/>
<feature type="signal peptide" evidence="1">
    <location>
        <begin position="1"/>
        <end position="25"/>
    </location>
</feature>
<evidence type="ECO:0008006" key="4">
    <source>
        <dbReference type="Google" id="ProtNLM"/>
    </source>
</evidence>
<keyword evidence="1" id="KW-0732">Signal</keyword>